<dbReference type="Pfam" id="PF25967">
    <property type="entry name" value="RND-MFP_C"/>
    <property type="match status" value="1"/>
</dbReference>
<comment type="subcellular location">
    <subcellularLocation>
        <location evidence="1">Cell inner membrane</location>
        <topology evidence="1">Lipid-anchor</topology>
    </subcellularLocation>
</comment>
<dbReference type="AlphaFoldDB" id="C0N777"/>
<sequence length="364" mass="39795">MTNAENQQDKATAAAPPPPVVEVISLTPEIVRIWTNFSGRLSAVDTAEIKPLVGGELQQVAFDDGQLVEKNDLLFVIDPRPYQAALRRAEAQLTSAKSRAKLAKDELDRSQRLVKNKLVSESVFDAAKNEYQVATASINEAESAVAQAKLDLNYCYIRAPFAGRVSRAELTVGNIIETSPNAPVLTTLVANNRLYAEFDVDEQTYIKFVRNSQRDQKMPVEMTLAADNSVIYQGEIHSFDNQLDVSSGTIRARAIFENTDGALTPGMYANVRLGAANEQETLLVPDLAIGTNQDKKFVYVVNADNKATYREVMLGGHHNDQRLVTSGLQAGDKVVVNGLSHIRPDTLVTPKPLDDTQSVAKTAP</sequence>
<dbReference type="EMBL" id="GG657899">
    <property type="protein sequence ID" value="EEF79302.1"/>
    <property type="molecule type" value="Genomic_DNA"/>
</dbReference>
<feature type="domain" description="Multidrug resistance protein MdtA-like beta-barrel" evidence="6">
    <location>
        <begin position="195"/>
        <end position="275"/>
    </location>
</feature>
<evidence type="ECO:0000259" key="6">
    <source>
        <dbReference type="Pfam" id="PF25944"/>
    </source>
</evidence>
<evidence type="ECO:0000259" key="5">
    <source>
        <dbReference type="Pfam" id="PF25917"/>
    </source>
</evidence>
<dbReference type="SUPFAM" id="SSF111369">
    <property type="entry name" value="HlyD-like secretion proteins"/>
    <property type="match status" value="1"/>
</dbReference>
<protein>
    <submittedName>
        <fullName evidence="8">Putative auxiliary transport protein, MFP family</fullName>
    </submittedName>
</protein>
<feature type="coiled-coil region" evidence="3">
    <location>
        <begin position="86"/>
        <end position="144"/>
    </location>
</feature>
<dbReference type="InterPro" id="IPR058627">
    <property type="entry name" value="MdtA-like_C"/>
</dbReference>
<organism evidence="8 9">
    <name type="scientific">Methylophaga thiooxydans DMS010</name>
    <dbReference type="NCBI Taxonomy" id="637616"/>
    <lineage>
        <taxon>Bacteria</taxon>
        <taxon>Pseudomonadati</taxon>
        <taxon>Pseudomonadota</taxon>
        <taxon>Gammaproteobacteria</taxon>
        <taxon>Thiotrichales</taxon>
        <taxon>Piscirickettsiaceae</taxon>
        <taxon>Methylophaga</taxon>
    </lineage>
</organism>
<dbReference type="Proteomes" id="UP000004679">
    <property type="component" value="Unassembled WGS sequence"/>
</dbReference>
<dbReference type="GO" id="GO:0022857">
    <property type="term" value="F:transmembrane transporter activity"/>
    <property type="evidence" value="ECO:0007669"/>
    <property type="project" value="InterPro"/>
</dbReference>
<evidence type="ECO:0000313" key="9">
    <source>
        <dbReference type="Proteomes" id="UP000004679"/>
    </source>
</evidence>
<dbReference type="HOGENOM" id="CLU_018816_2_1_6"/>
<dbReference type="Pfam" id="PF25876">
    <property type="entry name" value="HH_MFP_RND"/>
    <property type="match status" value="1"/>
</dbReference>
<accession>C0N777</accession>
<reference evidence="8 9" key="1">
    <citation type="journal article" date="2011" name="J. Bacteriol.">
        <title>Draft genome sequence of the chemolithoheterotrophic, halophilic methylotroph Methylophaga thiooxydans DMS010.</title>
        <authorList>
            <person name="Boden R."/>
            <person name="Ferriera S."/>
            <person name="Johnson J."/>
            <person name="Kelly D.P."/>
            <person name="Murrell J.C."/>
            <person name="Schafer H."/>
        </authorList>
    </citation>
    <scope>NUCLEOTIDE SEQUENCE [LARGE SCALE GENOMIC DNA]</scope>
    <source>
        <strain evidence="8 9">DMS010</strain>
    </source>
</reference>
<feature type="domain" description="Multidrug resistance protein MdtA-like barrel-sandwich hybrid" evidence="5">
    <location>
        <begin position="46"/>
        <end position="187"/>
    </location>
</feature>
<dbReference type="NCBIfam" id="TIGR01730">
    <property type="entry name" value="RND_mfp"/>
    <property type="match status" value="1"/>
</dbReference>
<feature type="domain" description="Multidrug resistance protein MdtA-like C-terminal permuted SH3" evidence="7">
    <location>
        <begin position="282"/>
        <end position="339"/>
    </location>
</feature>
<gene>
    <name evidence="8" type="ORF">MDMS009_1889</name>
</gene>
<dbReference type="InterPro" id="IPR006143">
    <property type="entry name" value="RND_pump_MFP"/>
</dbReference>
<dbReference type="Gene3D" id="2.40.30.170">
    <property type="match status" value="1"/>
</dbReference>
<dbReference type="Gene3D" id="2.40.50.100">
    <property type="match status" value="1"/>
</dbReference>
<dbReference type="Pfam" id="PF25944">
    <property type="entry name" value="Beta-barrel_RND"/>
    <property type="match status" value="1"/>
</dbReference>
<feature type="domain" description="Multidrug resistance protein MdtA-like alpha-helical hairpin" evidence="4">
    <location>
        <begin position="86"/>
        <end position="154"/>
    </location>
</feature>
<dbReference type="PANTHER" id="PTHR30158">
    <property type="entry name" value="ACRA/E-RELATED COMPONENT OF DRUG EFFLUX TRANSPORTER"/>
    <property type="match status" value="1"/>
</dbReference>
<evidence type="ECO:0000259" key="7">
    <source>
        <dbReference type="Pfam" id="PF25967"/>
    </source>
</evidence>
<dbReference type="InterPro" id="IPR058624">
    <property type="entry name" value="MdtA-like_HH"/>
</dbReference>
<evidence type="ECO:0000256" key="2">
    <source>
        <dbReference type="ARBA" id="ARBA00009477"/>
    </source>
</evidence>
<dbReference type="InterPro" id="IPR058626">
    <property type="entry name" value="MdtA-like_b-barrel"/>
</dbReference>
<evidence type="ECO:0000256" key="3">
    <source>
        <dbReference type="SAM" id="Coils"/>
    </source>
</evidence>
<dbReference type="Gene3D" id="1.10.287.470">
    <property type="entry name" value="Helix hairpin bin"/>
    <property type="match status" value="1"/>
</dbReference>
<dbReference type="PANTHER" id="PTHR30158:SF10">
    <property type="entry name" value="CATION EFFLUX PUMP"/>
    <property type="match status" value="1"/>
</dbReference>
<evidence type="ECO:0000259" key="4">
    <source>
        <dbReference type="Pfam" id="PF25876"/>
    </source>
</evidence>
<keyword evidence="9" id="KW-1185">Reference proteome</keyword>
<keyword evidence="3" id="KW-0175">Coiled coil</keyword>
<proteinExistence type="inferred from homology"/>
<evidence type="ECO:0000313" key="8">
    <source>
        <dbReference type="EMBL" id="EEF79302.1"/>
    </source>
</evidence>
<dbReference type="GO" id="GO:0005886">
    <property type="term" value="C:plasma membrane"/>
    <property type="evidence" value="ECO:0007669"/>
    <property type="project" value="UniProtKB-SubCell"/>
</dbReference>
<dbReference type="InterPro" id="IPR058625">
    <property type="entry name" value="MdtA-like_BSH"/>
</dbReference>
<name>C0N777_9GAMM</name>
<evidence type="ECO:0000256" key="1">
    <source>
        <dbReference type="ARBA" id="ARBA00004519"/>
    </source>
</evidence>
<dbReference type="GO" id="GO:0046677">
    <property type="term" value="P:response to antibiotic"/>
    <property type="evidence" value="ECO:0007669"/>
    <property type="project" value="TreeGrafter"/>
</dbReference>
<dbReference type="FunFam" id="2.40.420.20:FF:000001">
    <property type="entry name" value="Efflux RND transporter periplasmic adaptor subunit"/>
    <property type="match status" value="1"/>
</dbReference>
<comment type="similarity">
    <text evidence="2">Belongs to the membrane fusion protein (MFP) (TC 8.A.1) family.</text>
</comment>
<dbReference type="Pfam" id="PF25917">
    <property type="entry name" value="BSH_RND"/>
    <property type="match status" value="1"/>
</dbReference>
<dbReference type="Gene3D" id="2.40.420.20">
    <property type="match status" value="1"/>
</dbReference>